<dbReference type="PANTHER" id="PTHR43401">
    <property type="entry name" value="L-THREONINE 3-DEHYDROGENASE"/>
    <property type="match status" value="1"/>
</dbReference>
<dbReference type="Pfam" id="PF00107">
    <property type="entry name" value="ADH_zinc_N"/>
    <property type="match status" value="1"/>
</dbReference>
<reference evidence="6" key="1">
    <citation type="journal article" date="2019" name="Int. J. Syst. Evol. Microbiol.">
        <title>The Global Catalogue of Microorganisms (GCM) 10K type strain sequencing project: providing services to taxonomists for standard genome sequencing and annotation.</title>
        <authorList>
            <consortium name="The Broad Institute Genomics Platform"/>
            <consortium name="The Broad Institute Genome Sequencing Center for Infectious Disease"/>
            <person name="Wu L."/>
            <person name="Ma J."/>
        </authorList>
    </citation>
    <scope>NUCLEOTIDE SEQUENCE [LARGE SCALE GENOMIC DNA]</scope>
    <source>
        <strain evidence="6">CGMCC 4.7641</strain>
    </source>
</reference>
<dbReference type="SUPFAM" id="SSF51735">
    <property type="entry name" value="NAD(P)-binding Rossmann-fold domains"/>
    <property type="match status" value="1"/>
</dbReference>
<proteinExistence type="predicted"/>
<protein>
    <submittedName>
        <fullName evidence="5">Zinc-binding dehydrogenase</fullName>
    </submittedName>
</protein>
<evidence type="ECO:0000256" key="1">
    <source>
        <dbReference type="ARBA" id="ARBA00001947"/>
    </source>
</evidence>
<feature type="domain" description="Alcohol dehydrogenase-like C-terminal" evidence="3">
    <location>
        <begin position="180"/>
        <end position="304"/>
    </location>
</feature>
<dbReference type="Proteomes" id="UP001597483">
    <property type="component" value="Unassembled WGS sequence"/>
</dbReference>
<evidence type="ECO:0000313" key="6">
    <source>
        <dbReference type="Proteomes" id="UP001597483"/>
    </source>
</evidence>
<gene>
    <name evidence="5" type="ORF">ACFSVL_39015</name>
</gene>
<name>A0ABW5HJX0_9PSEU</name>
<keyword evidence="6" id="KW-1185">Reference proteome</keyword>
<dbReference type="InterPro" id="IPR013149">
    <property type="entry name" value="ADH-like_C"/>
</dbReference>
<dbReference type="Pfam" id="PF08240">
    <property type="entry name" value="ADH_N"/>
    <property type="match status" value="1"/>
</dbReference>
<dbReference type="Gene3D" id="3.90.180.10">
    <property type="entry name" value="Medium-chain alcohol dehydrogenases, catalytic domain"/>
    <property type="match status" value="1"/>
</dbReference>
<dbReference type="InterPro" id="IPR011032">
    <property type="entry name" value="GroES-like_sf"/>
</dbReference>
<comment type="caution">
    <text evidence="5">The sequence shown here is derived from an EMBL/GenBank/DDBJ whole genome shotgun (WGS) entry which is preliminary data.</text>
</comment>
<feature type="domain" description="Alcohol dehydrogenase-like N-terminal" evidence="4">
    <location>
        <begin position="24"/>
        <end position="141"/>
    </location>
</feature>
<evidence type="ECO:0000256" key="2">
    <source>
        <dbReference type="ARBA" id="ARBA00023002"/>
    </source>
</evidence>
<dbReference type="Gene3D" id="3.40.50.720">
    <property type="entry name" value="NAD(P)-binding Rossmann-like Domain"/>
    <property type="match status" value="1"/>
</dbReference>
<sequence>MMRAAVYHGPRDVRIEQVPVPKPKDGEVLLAVRRNGLCGTDATEWASGPVMVPLHRPHPASGHVGPMIPGHEFVGEVVDGLPGFPSGTMVSSGAGVWCGQCDRCAEGRTNVCRGYYTLGLNAPGGLAEYVAVPVKTLQPIPAGVSVDAAGMAQPLAVGLHAARRAGVRDGDAVVVIGAGAIGTFVLAGLTHLRQAEVTVIDLPGAKLERAAKLGAARTLPAGPDVVGAVLEATGGRGADVVIEASGAPGQFENALRMVTAGGRVLAVGLPKEKPALDLVSLALREVTVESTVAHVCTADLGPALEILAEGTLEAVLLDSVIPLADLVLRGLEPLASGAVDGKILVAPGD</sequence>
<accession>A0ABW5HJX0</accession>
<dbReference type="RefSeq" id="WP_378311927.1">
    <property type="nucleotide sequence ID" value="NZ_JBHUKS010000033.1"/>
</dbReference>
<keyword evidence="2" id="KW-0560">Oxidoreductase</keyword>
<evidence type="ECO:0000259" key="3">
    <source>
        <dbReference type="Pfam" id="PF00107"/>
    </source>
</evidence>
<organism evidence="5 6">
    <name type="scientific">Amycolatopsis silviterrae</name>
    <dbReference type="NCBI Taxonomy" id="1656914"/>
    <lineage>
        <taxon>Bacteria</taxon>
        <taxon>Bacillati</taxon>
        <taxon>Actinomycetota</taxon>
        <taxon>Actinomycetes</taxon>
        <taxon>Pseudonocardiales</taxon>
        <taxon>Pseudonocardiaceae</taxon>
        <taxon>Amycolatopsis</taxon>
    </lineage>
</organism>
<dbReference type="PANTHER" id="PTHR43401:SF2">
    <property type="entry name" value="L-THREONINE 3-DEHYDROGENASE"/>
    <property type="match status" value="1"/>
</dbReference>
<comment type="cofactor">
    <cofactor evidence="1">
        <name>Zn(2+)</name>
        <dbReference type="ChEBI" id="CHEBI:29105"/>
    </cofactor>
</comment>
<dbReference type="EMBL" id="JBHUKS010000033">
    <property type="protein sequence ID" value="MFD2473445.1"/>
    <property type="molecule type" value="Genomic_DNA"/>
</dbReference>
<dbReference type="InterPro" id="IPR036291">
    <property type="entry name" value="NAD(P)-bd_dom_sf"/>
</dbReference>
<dbReference type="InterPro" id="IPR013154">
    <property type="entry name" value="ADH-like_N"/>
</dbReference>
<dbReference type="SUPFAM" id="SSF50129">
    <property type="entry name" value="GroES-like"/>
    <property type="match status" value="1"/>
</dbReference>
<evidence type="ECO:0000313" key="5">
    <source>
        <dbReference type="EMBL" id="MFD2473445.1"/>
    </source>
</evidence>
<dbReference type="InterPro" id="IPR050129">
    <property type="entry name" value="Zn_alcohol_dh"/>
</dbReference>
<evidence type="ECO:0000259" key="4">
    <source>
        <dbReference type="Pfam" id="PF08240"/>
    </source>
</evidence>